<accession>G7GKP7</accession>
<comment type="catalytic activity">
    <reaction evidence="7 8">
        <text>CMP + ATP = CDP + ADP</text>
        <dbReference type="Rhea" id="RHEA:11600"/>
        <dbReference type="ChEBI" id="CHEBI:30616"/>
        <dbReference type="ChEBI" id="CHEBI:58069"/>
        <dbReference type="ChEBI" id="CHEBI:60377"/>
        <dbReference type="ChEBI" id="CHEBI:456216"/>
        <dbReference type="EC" id="2.7.4.25"/>
    </reaction>
</comment>
<dbReference type="PANTHER" id="PTHR21299:SF2">
    <property type="entry name" value="CYTIDYLATE KINASE"/>
    <property type="match status" value="1"/>
</dbReference>
<evidence type="ECO:0000313" key="10">
    <source>
        <dbReference type="EMBL" id="GAB04172.1"/>
    </source>
</evidence>
<dbReference type="eggNOG" id="COG0283">
    <property type="taxonomic scope" value="Bacteria"/>
</dbReference>
<dbReference type="PANTHER" id="PTHR21299">
    <property type="entry name" value="CYTIDYLATE KINASE/PANTOATE-BETA-ALANINE LIGASE"/>
    <property type="match status" value="1"/>
</dbReference>
<comment type="subcellular location">
    <subcellularLocation>
        <location evidence="8">Cytoplasm</location>
    </subcellularLocation>
</comment>
<keyword evidence="5 8" id="KW-0067">ATP-binding</keyword>
<name>G7GKP7_9ACTN</name>
<comment type="catalytic activity">
    <reaction evidence="6 8">
        <text>dCMP + ATP = dCDP + ADP</text>
        <dbReference type="Rhea" id="RHEA:25094"/>
        <dbReference type="ChEBI" id="CHEBI:30616"/>
        <dbReference type="ChEBI" id="CHEBI:57566"/>
        <dbReference type="ChEBI" id="CHEBI:58593"/>
        <dbReference type="ChEBI" id="CHEBI:456216"/>
        <dbReference type="EC" id="2.7.4.25"/>
    </reaction>
</comment>
<keyword evidence="11" id="KW-1185">Reference proteome</keyword>
<dbReference type="NCBIfam" id="TIGR00017">
    <property type="entry name" value="cmk"/>
    <property type="match status" value="1"/>
</dbReference>
<dbReference type="HAMAP" id="MF_00238">
    <property type="entry name" value="Cytidyl_kinase_type1"/>
    <property type="match status" value="1"/>
</dbReference>
<gene>
    <name evidence="8 10" type="primary">cmk</name>
    <name evidence="10" type="ORF">GOAMR_14_00150</name>
</gene>
<dbReference type="InterPro" id="IPR003136">
    <property type="entry name" value="Cytidylate_kin"/>
</dbReference>
<dbReference type="CDD" id="cd02020">
    <property type="entry name" value="CMPK"/>
    <property type="match status" value="1"/>
</dbReference>
<evidence type="ECO:0000313" key="11">
    <source>
        <dbReference type="Proteomes" id="UP000006023"/>
    </source>
</evidence>
<evidence type="ECO:0000256" key="8">
    <source>
        <dbReference type="HAMAP-Rule" id="MF_00238"/>
    </source>
</evidence>
<evidence type="ECO:0000256" key="7">
    <source>
        <dbReference type="ARBA" id="ARBA00048478"/>
    </source>
</evidence>
<dbReference type="GO" id="GO:0006220">
    <property type="term" value="P:pyrimidine nucleotide metabolic process"/>
    <property type="evidence" value="ECO:0007669"/>
    <property type="project" value="UniProtKB-UniRule"/>
</dbReference>
<protein>
    <recommendedName>
        <fullName evidence="8">Cytidylate kinase</fullName>
        <shortName evidence="8">CK</shortName>
        <ecNumber evidence="8">2.7.4.25</ecNumber>
    </recommendedName>
    <alternativeName>
        <fullName evidence="8">Cytidine monophosphate kinase</fullName>
        <shortName evidence="8">CMP kinase</shortName>
    </alternativeName>
</protein>
<sequence length="241" mass="25289">MSAAQESPVDGLATGSTRVVAIDGPAGTGKSTVSKLLANEVGAQCLDTGAMYRAVTLAVLDRGVALDDPAAIAAVMGDVDVDVIVDADGTNRVFLSGTDVSDRIRTAEVSAAVSAVSAVPEVRTKLVALQRKVSQGRFVVIEGRDVGTVVFPDAGLKVFLTATADARAQRRHLQNLDLGQPSDYDEVLASVNRRDHLDSTRAVSPLRAADDAVLVDTSDLTLDQVLDELTRLVQQRIGAQQ</sequence>
<dbReference type="Pfam" id="PF02224">
    <property type="entry name" value="Cytidylate_kin"/>
    <property type="match status" value="1"/>
</dbReference>
<dbReference type="GO" id="GO:0005829">
    <property type="term" value="C:cytosol"/>
    <property type="evidence" value="ECO:0007669"/>
    <property type="project" value="TreeGrafter"/>
</dbReference>
<evidence type="ECO:0000256" key="4">
    <source>
        <dbReference type="ARBA" id="ARBA00022777"/>
    </source>
</evidence>
<keyword evidence="8" id="KW-0963">Cytoplasm</keyword>
<dbReference type="EMBL" id="BAED01000014">
    <property type="protein sequence ID" value="GAB04172.1"/>
    <property type="molecule type" value="Genomic_DNA"/>
</dbReference>
<feature type="domain" description="Cytidylate kinase" evidence="9">
    <location>
        <begin position="20"/>
        <end position="234"/>
    </location>
</feature>
<proteinExistence type="inferred from homology"/>
<evidence type="ECO:0000256" key="5">
    <source>
        <dbReference type="ARBA" id="ARBA00022840"/>
    </source>
</evidence>
<reference evidence="10 11" key="1">
    <citation type="submission" date="2011-11" db="EMBL/GenBank/DDBJ databases">
        <title>Whole genome shotgun sequence of Gordonia amarae NBRC 15530.</title>
        <authorList>
            <person name="Takarada H."/>
            <person name="Hosoyama A."/>
            <person name="Tsuchikane K."/>
            <person name="Katsumata H."/>
            <person name="Yamazaki S."/>
            <person name="Fujita N."/>
        </authorList>
    </citation>
    <scope>NUCLEOTIDE SEQUENCE [LARGE SCALE GENOMIC DNA]</scope>
    <source>
        <strain evidence="10 11">NBRC 15530</strain>
    </source>
</reference>
<dbReference type="Proteomes" id="UP000006023">
    <property type="component" value="Unassembled WGS sequence"/>
</dbReference>
<keyword evidence="4 8" id="KW-0418">Kinase</keyword>
<dbReference type="Gene3D" id="3.40.50.300">
    <property type="entry name" value="P-loop containing nucleotide triphosphate hydrolases"/>
    <property type="match status" value="1"/>
</dbReference>
<dbReference type="SUPFAM" id="SSF52540">
    <property type="entry name" value="P-loop containing nucleoside triphosphate hydrolases"/>
    <property type="match status" value="1"/>
</dbReference>
<dbReference type="InterPro" id="IPR027417">
    <property type="entry name" value="P-loop_NTPase"/>
</dbReference>
<evidence type="ECO:0000256" key="3">
    <source>
        <dbReference type="ARBA" id="ARBA00022741"/>
    </source>
</evidence>
<comment type="similarity">
    <text evidence="1 8">Belongs to the cytidylate kinase family. Type 1 subfamily.</text>
</comment>
<dbReference type="AlphaFoldDB" id="G7GKP7"/>
<dbReference type="GO" id="GO:0036431">
    <property type="term" value="F:dCMP kinase activity"/>
    <property type="evidence" value="ECO:0007669"/>
    <property type="project" value="InterPro"/>
</dbReference>
<feature type="binding site" evidence="8">
    <location>
        <begin position="24"/>
        <end position="32"/>
    </location>
    <ligand>
        <name>ATP</name>
        <dbReference type="ChEBI" id="CHEBI:30616"/>
    </ligand>
</feature>
<evidence type="ECO:0000259" key="9">
    <source>
        <dbReference type="Pfam" id="PF02224"/>
    </source>
</evidence>
<dbReference type="InterPro" id="IPR011994">
    <property type="entry name" value="Cytidylate_kinase_dom"/>
</dbReference>
<evidence type="ECO:0000256" key="2">
    <source>
        <dbReference type="ARBA" id="ARBA00022679"/>
    </source>
</evidence>
<dbReference type="GO" id="GO:0036430">
    <property type="term" value="F:CMP kinase activity"/>
    <property type="evidence" value="ECO:0007669"/>
    <property type="project" value="RHEA"/>
</dbReference>
<keyword evidence="3 8" id="KW-0547">Nucleotide-binding</keyword>
<dbReference type="GO" id="GO:0015949">
    <property type="term" value="P:nucleobase-containing small molecule interconversion"/>
    <property type="evidence" value="ECO:0007669"/>
    <property type="project" value="TreeGrafter"/>
</dbReference>
<evidence type="ECO:0000256" key="1">
    <source>
        <dbReference type="ARBA" id="ARBA00009427"/>
    </source>
</evidence>
<keyword evidence="2 8" id="KW-0808">Transferase</keyword>
<comment type="caution">
    <text evidence="10">The sequence shown here is derived from an EMBL/GenBank/DDBJ whole genome shotgun (WGS) entry which is preliminary data.</text>
</comment>
<dbReference type="STRING" id="1075090.GOAMR_14_00150"/>
<dbReference type="GO" id="GO:0005524">
    <property type="term" value="F:ATP binding"/>
    <property type="evidence" value="ECO:0007669"/>
    <property type="project" value="UniProtKB-UniRule"/>
</dbReference>
<dbReference type="EC" id="2.7.4.25" evidence="8"/>
<evidence type="ECO:0000256" key="6">
    <source>
        <dbReference type="ARBA" id="ARBA00047615"/>
    </source>
</evidence>
<organism evidence="10 11">
    <name type="scientific">Gordonia amarae NBRC 15530</name>
    <dbReference type="NCBI Taxonomy" id="1075090"/>
    <lineage>
        <taxon>Bacteria</taxon>
        <taxon>Bacillati</taxon>
        <taxon>Actinomycetota</taxon>
        <taxon>Actinomycetes</taxon>
        <taxon>Mycobacteriales</taxon>
        <taxon>Gordoniaceae</taxon>
        <taxon>Gordonia</taxon>
    </lineage>
</organism>